<sequence length="192" mass="20868">MLLGSWAKHMGFVSVHHTIQAPPNLHSWPLSLHCSNWPSSPDVGPSQQENLVRGLLSTPASVKRQYGTHAQELTAGTGEPPCGLHGQVCGALHSLAGCGMPTLNGSCRAKSNALLPRSGAFQEPRLKRVMPPKGLGARKGAATPCVYALRIRPAPRWQLPALTPMVRQPRITEQRCQRPERKDSKQSDRLQA</sequence>
<evidence type="ECO:0000256" key="1">
    <source>
        <dbReference type="SAM" id="MobiDB-lite"/>
    </source>
</evidence>
<protein>
    <submittedName>
        <fullName evidence="2">Uncharacterized protein</fullName>
    </submittedName>
</protein>
<reference evidence="2" key="1">
    <citation type="submission" date="2021-01" db="EMBL/GenBank/DDBJ databases">
        <authorList>
            <person name="Corre E."/>
            <person name="Pelletier E."/>
            <person name="Niang G."/>
            <person name="Scheremetjew M."/>
            <person name="Finn R."/>
            <person name="Kale V."/>
            <person name="Holt S."/>
            <person name="Cochrane G."/>
            <person name="Meng A."/>
            <person name="Brown T."/>
            <person name="Cohen L."/>
        </authorList>
    </citation>
    <scope>NUCLEOTIDE SEQUENCE</scope>
    <source>
        <strain evidence="2">CCMP1320</strain>
    </source>
</reference>
<name>A0A7S3VIA3_DUNTE</name>
<feature type="region of interest" description="Disordered" evidence="1">
    <location>
        <begin position="168"/>
        <end position="192"/>
    </location>
</feature>
<feature type="compositionally biased region" description="Basic and acidic residues" evidence="1">
    <location>
        <begin position="170"/>
        <end position="192"/>
    </location>
</feature>
<organism evidence="2">
    <name type="scientific">Dunaliella tertiolecta</name>
    <name type="common">Green alga</name>
    <dbReference type="NCBI Taxonomy" id="3047"/>
    <lineage>
        <taxon>Eukaryota</taxon>
        <taxon>Viridiplantae</taxon>
        <taxon>Chlorophyta</taxon>
        <taxon>core chlorophytes</taxon>
        <taxon>Chlorophyceae</taxon>
        <taxon>CS clade</taxon>
        <taxon>Chlamydomonadales</taxon>
        <taxon>Dunaliellaceae</taxon>
        <taxon>Dunaliella</taxon>
    </lineage>
</organism>
<dbReference type="EMBL" id="HBIP01006353">
    <property type="protein sequence ID" value="CAE0488197.1"/>
    <property type="molecule type" value="Transcribed_RNA"/>
</dbReference>
<evidence type="ECO:0000313" key="2">
    <source>
        <dbReference type="EMBL" id="CAE0488197.1"/>
    </source>
</evidence>
<gene>
    <name evidence="2" type="ORF">DTER00134_LOCUS3261</name>
</gene>
<dbReference type="AlphaFoldDB" id="A0A7S3VIA3"/>
<accession>A0A7S3VIA3</accession>
<proteinExistence type="predicted"/>